<dbReference type="Gene3D" id="1.10.8.60">
    <property type="match status" value="1"/>
</dbReference>
<dbReference type="InterPro" id="IPR041546">
    <property type="entry name" value="ClpA/ClpB_AAA_lid"/>
</dbReference>
<comment type="subunit">
    <text evidence="10">Homohexamer. The oligomerization is ATP-dependent.</text>
</comment>
<dbReference type="GO" id="GO:0034605">
    <property type="term" value="P:cellular response to heat"/>
    <property type="evidence" value="ECO:0007669"/>
    <property type="project" value="TreeGrafter"/>
</dbReference>
<keyword evidence="13" id="KW-0963">Cytoplasm</keyword>
<comment type="function">
    <text evidence="9">Part of a stress-induced multi-chaperone system, it is involved in the recovery of the cell from heat-induced damage, in cooperation with DnaK, DnaJ and GrpE. Acts before DnaK, in the processing of protein aggregates. Protein binding stimulates the ATPase activity; ATP hydrolysis unfolds the denatured protein aggregates, which probably helps expose new hydrophobic binding sites on the surface of ClpB-bound aggregates, contributing to the solubilization and refolding of denatured protein aggregates by DnaK.</text>
</comment>
<dbReference type="EMBL" id="SRXW01000005">
    <property type="protein sequence ID" value="TGY87543.1"/>
    <property type="molecule type" value="Genomic_DNA"/>
</dbReference>
<comment type="similarity">
    <text evidence="2 12">Belongs to the ClpA/ClpB family.</text>
</comment>
<name>A0A4S2GWY2_9PROT</name>
<comment type="caution">
    <text evidence="15">The sequence shown here is derived from an EMBL/GenBank/DDBJ whole genome shotgun (WGS) entry which is preliminary data.</text>
</comment>
<dbReference type="Pfam" id="PF02861">
    <property type="entry name" value="Clp_N"/>
    <property type="match status" value="1"/>
</dbReference>
<evidence type="ECO:0000256" key="9">
    <source>
        <dbReference type="ARBA" id="ARBA00025613"/>
    </source>
</evidence>
<dbReference type="GO" id="GO:0042026">
    <property type="term" value="P:protein refolding"/>
    <property type="evidence" value="ECO:0007669"/>
    <property type="project" value="UniProtKB-UniRule"/>
</dbReference>
<dbReference type="OrthoDB" id="9803641at2"/>
<evidence type="ECO:0000313" key="16">
    <source>
        <dbReference type="Proteomes" id="UP000308054"/>
    </source>
</evidence>
<keyword evidence="5 12" id="KW-0547">Nucleotide-binding</keyword>
<dbReference type="SUPFAM" id="SSF52540">
    <property type="entry name" value="P-loop containing nucleoside triphosphate hydrolases"/>
    <property type="match status" value="2"/>
</dbReference>
<evidence type="ECO:0000256" key="13">
    <source>
        <dbReference type="RuleBase" id="RU362034"/>
    </source>
</evidence>
<dbReference type="InterPro" id="IPR001270">
    <property type="entry name" value="ClpA/B"/>
</dbReference>
<comment type="subcellular location">
    <subcellularLocation>
        <location evidence="1 13">Cytoplasm</location>
    </subcellularLocation>
</comment>
<dbReference type="Gene3D" id="1.10.1780.10">
    <property type="entry name" value="Clp, N-terminal domain"/>
    <property type="match status" value="1"/>
</dbReference>
<comment type="subunit">
    <text evidence="13">Homohexamer; The oligomerization is ATP-dependent.</text>
</comment>
<dbReference type="FunFam" id="3.40.50.300:FF:000010">
    <property type="entry name" value="Chaperone clpB 1, putative"/>
    <property type="match status" value="1"/>
</dbReference>
<dbReference type="CDD" id="cd19499">
    <property type="entry name" value="RecA-like_ClpB_Hsp104-like"/>
    <property type="match status" value="1"/>
</dbReference>
<keyword evidence="8 12" id="KW-0143">Chaperone</keyword>
<dbReference type="InterPro" id="IPR004176">
    <property type="entry name" value="Clp_R_N"/>
</dbReference>
<dbReference type="InterPro" id="IPR028299">
    <property type="entry name" value="ClpA/B_CS2"/>
</dbReference>
<sequence>MDIEKYTDRARQVLQSAQGLASRMKHQQFAPEHVLKALLEDEAGLAVNLIRAAGARPEQVADLTDRALDALPKVEGGSGQLYLSPKTGEVFDTAEQAARKAGDQYVTAERILQALSIVSGTKVVDIFKQAGLTPQGLNTAINDLRQGRTADSQSAEEGYDALKKYARDLTEAARAGKLDPVIGRDEEIRRTVQVLSRRTKNNPVLIGEPGVGKTAIAEGLALRIVNGDVPESLKDKKLLALDMGSLIAGAKYRGEFEERLKAVLSEIEAAGGKIILFIDEMHTLVGAGKTDGAMDASNLLKPALARGELHCVGATTLDEYKKHVEKDAALARRFQPVFVDEPTVEDTISILRGLKEKYEVHHGVRIADGAIVAAATLSNRYITDRFLPDKAIDLMDEAAARLRMQVDSKPEELDELDRRIIQLKIEAEALKKENDEASRKRLETLKKELAELESRSAELTAAWRAEKEKLASATEVKEELDRLRAELADAERRGDLARASEIKYGRIPELERRIREAEAAEDEGRTNGKGAIVKELVDEEQIASVVSRWTGVPVEKMLEGEREKLLRMEDNLTRRVVGQDEALEAVSDAVRRSRAGLKDPNRPIGSFLFLGPTGVGKTELTKALAEFLFDDETAITRLDMSEYMEKHAVSRMIGAPPGYVGYEEGGALTESVRRRPYQVVLFDEVEKAHPDVFNILLQVLDDGRLTDGQGRTVDFRNTILIMTSNLGSEFLLSGDVEEARDSVMNAVRSAFRPEFLNRIDEIILFRRLEKEHMGAIVDIQLQRLERLLKDRDMTIELDEAAREWLAEKGYDPAYGARPLKRVIQKELQDPLARLILDGTLHDGETIHVSAEAGALTVNGRAVSRNARPPAEAVIQ</sequence>
<dbReference type="PRINTS" id="PR00300">
    <property type="entry name" value="CLPPROTEASEA"/>
</dbReference>
<evidence type="ECO:0000313" key="15">
    <source>
        <dbReference type="EMBL" id="TGY87543.1"/>
    </source>
</evidence>
<evidence type="ECO:0000256" key="7">
    <source>
        <dbReference type="ARBA" id="ARBA00023054"/>
    </source>
</evidence>
<evidence type="ECO:0000256" key="3">
    <source>
        <dbReference type="ARBA" id="ARBA00017574"/>
    </source>
</evidence>
<evidence type="ECO:0000256" key="5">
    <source>
        <dbReference type="ARBA" id="ARBA00022741"/>
    </source>
</evidence>
<dbReference type="InterPro" id="IPR050130">
    <property type="entry name" value="ClpA_ClpB"/>
</dbReference>
<evidence type="ECO:0000259" key="14">
    <source>
        <dbReference type="PROSITE" id="PS51903"/>
    </source>
</evidence>
<dbReference type="Pfam" id="PF17871">
    <property type="entry name" value="AAA_lid_9"/>
    <property type="match status" value="1"/>
</dbReference>
<dbReference type="InterPro" id="IPR003959">
    <property type="entry name" value="ATPase_AAA_core"/>
</dbReference>
<dbReference type="PROSITE" id="PS00870">
    <property type="entry name" value="CLPAB_1"/>
    <property type="match status" value="1"/>
</dbReference>
<dbReference type="PANTHER" id="PTHR11638:SF18">
    <property type="entry name" value="HEAT SHOCK PROTEIN 104"/>
    <property type="match status" value="1"/>
</dbReference>
<evidence type="ECO:0000256" key="2">
    <source>
        <dbReference type="ARBA" id="ARBA00008675"/>
    </source>
</evidence>
<dbReference type="GO" id="GO:0016887">
    <property type="term" value="F:ATP hydrolysis activity"/>
    <property type="evidence" value="ECO:0007669"/>
    <property type="project" value="InterPro"/>
</dbReference>
<keyword evidence="6 12" id="KW-0067">ATP-binding</keyword>
<dbReference type="Pfam" id="PF07724">
    <property type="entry name" value="AAA_2"/>
    <property type="match status" value="1"/>
</dbReference>
<feature type="coiled-coil region" evidence="13">
    <location>
        <begin position="413"/>
        <end position="527"/>
    </location>
</feature>
<evidence type="ECO:0000256" key="4">
    <source>
        <dbReference type="ARBA" id="ARBA00022737"/>
    </source>
</evidence>
<dbReference type="SMART" id="SM00382">
    <property type="entry name" value="AAA"/>
    <property type="match status" value="2"/>
</dbReference>
<dbReference type="InterPro" id="IPR018368">
    <property type="entry name" value="ClpA/B_CS1"/>
</dbReference>
<dbReference type="InterPro" id="IPR019489">
    <property type="entry name" value="Clp_ATPase_C"/>
</dbReference>
<dbReference type="FunFam" id="1.10.8.60:FF:000017">
    <property type="entry name" value="ATP-dependent chaperone ClpB"/>
    <property type="match status" value="1"/>
</dbReference>
<keyword evidence="4 11" id="KW-0677">Repeat</keyword>
<dbReference type="SUPFAM" id="SSF81923">
    <property type="entry name" value="Double Clp-N motif"/>
    <property type="match status" value="1"/>
</dbReference>
<dbReference type="Gene3D" id="3.40.50.300">
    <property type="entry name" value="P-loop containing nucleotide triphosphate hydrolases"/>
    <property type="match status" value="3"/>
</dbReference>
<reference evidence="15 16" key="1">
    <citation type="journal article" date="2017" name="Int. J. Syst. Evol. Microbiol.">
        <title>Marinicauda algicola sp. nov., isolated from a marine red alga Rhodosorus marinus.</title>
        <authorList>
            <person name="Jeong S.E."/>
            <person name="Jeon S.H."/>
            <person name="Chun B.H."/>
            <person name="Kim D.W."/>
            <person name="Jeon C.O."/>
        </authorList>
    </citation>
    <scope>NUCLEOTIDE SEQUENCE [LARGE SCALE GENOMIC DNA]</scope>
    <source>
        <strain evidence="15 16">JCM 31718</strain>
    </source>
</reference>
<keyword evidence="7 13" id="KW-0175">Coiled coil</keyword>
<dbReference type="SMART" id="SM01086">
    <property type="entry name" value="ClpB_D2-small"/>
    <property type="match status" value="1"/>
</dbReference>
<dbReference type="RefSeq" id="WP_135997071.1">
    <property type="nucleotide sequence ID" value="NZ_CP071057.1"/>
</dbReference>
<accession>A0A4S2GWY2</accession>
<dbReference type="CDD" id="cd00009">
    <property type="entry name" value="AAA"/>
    <property type="match status" value="1"/>
</dbReference>
<dbReference type="Proteomes" id="UP000308054">
    <property type="component" value="Unassembled WGS sequence"/>
</dbReference>
<dbReference type="PROSITE" id="PS51903">
    <property type="entry name" value="CLP_R"/>
    <property type="match status" value="1"/>
</dbReference>
<organism evidence="15 16">
    <name type="scientific">Marinicauda algicola</name>
    <dbReference type="NCBI Taxonomy" id="2029849"/>
    <lineage>
        <taxon>Bacteria</taxon>
        <taxon>Pseudomonadati</taxon>
        <taxon>Pseudomonadota</taxon>
        <taxon>Alphaproteobacteria</taxon>
        <taxon>Maricaulales</taxon>
        <taxon>Maricaulaceae</taxon>
        <taxon>Marinicauda</taxon>
    </lineage>
</organism>
<dbReference type="InterPro" id="IPR003593">
    <property type="entry name" value="AAA+_ATPase"/>
</dbReference>
<keyword evidence="16" id="KW-1185">Reference proteome</keyword>
<dbReference type="PROSITE" id="PS00871">
    <property type="entry name" value="CLPAB_2"/>
    <property type="match status" value="1"/>
</dbReference>
<dbReference type="FunFam" id="3.40.50.300:FF:000120">
    <property type="entry name" value="ATP-dependent chaperone ClpB"/>
    <property type="match status" value="1"/>
</dbReference>
<dbReference type="NCBIfam" id="TIGR03346">
    <property type="entry name" value="chaperone_ClpB"/>
    <property type="match status" value="1"/>
</dbReference>
<protein>
    <recommendedName>
        <fullName evidence="3 13">Chaperone protein ClpB</fullName>
    </recommendedName>
</protein>
<dbReference type="InterPro" id="IPR017730">
    <property type="entry name" value="Chaperonin_ClpB"/>
</dbReference>
<evidence type="ECO:0000256" key="6">
    <source>
        <dbReference type="ARBA" id="ARBA00022840"/>
    </source>
</evidence>
<evidence type="ECO:0000256" key="11">
    <source>
        <dbReference type="PROSITE-ProRule" id="PRU01251"/>
    </source>
</evidence>
<evidence type="ECO:0000256" key="8">
    <source>
        <dbReference type="ARBA" id="ARBA00023186"/>
    </source>
</evidence>
<feature type="domain" description="Clp R" evidence="14">
    <location>
        <begin position="3"/>
        <end position="147"/>
    </location>
</feature>
<evidence type="ECO:0000256" key="10">
    <source>
        <dbReference type="ARBA" id="ARBA00026057"/>
    </source>
</evidence>
<dbReference type="FunFam" id="3.40.50.300:FF:000025">
    <property type="entry name" value="ATP-dependent Clp protease subunit"/>
    <property type="match status" value="1"/>
</dbReference>
<proteinExistence type="inferred from homology"/>
<keyword evidence="13" id="KW-0346">Stress response</keyword>
<dbReference type="Pfam" id="PF00004">
    <property type="entry name" value="AAA"/>
    <property type="match status" value="1"/>
</dbReference>
<dbReference type="Pfam" id="PF10431">
    <property type="entry name" value="ClpB_D2-small"/>
    <property type="match status" value="1"/>
</dbReference>
<dbReference type="InterPro" id="IPR027417">
    <property type="entry name" value="P-loop_NTPase"/>
</dbReference>
<evidence type="ECO:0000256" key="12">
    <source>
        <dbReference type="RuleBase" id="RU004432"/>
    </source>
</evidence>
<dbReference type="GO" id="GO:0005524">
    <property type="term" value="F:ATP binding"/>
    <property type="evidence" value="ECO:0007669"/>
    <property type="project" value="UniProtKB-UniRule"/>
</dbReference>
<dbReference type="AlphaFoldDB" id="A0A4S2GWY2"/>
<gene>
    <name evidence="13 15" type="primary">clpB</name>
    <name evidence="15" type="ORF">E5163_13990</name>
</gene>
<dbReference type="GO" id="GO:0005737">
    <property type="term" value="C:cytoplasm"/>
    <property type="evidence" value="ECO:0007669"/>
    <property type="project" value="UniProtKB-SubCell"/>
</dbReference>
<dbReference type="InterPro" id="IPR036628">
    <property type="entry name" value="Clp_N_dom_sf"/>
</dbReference>
<dbReference type="PANTHER" id="PTHR11638">
    <property type="entry name" value="ATP-DEPENDENT CLP PROTEASE"/>
    <property type="match status" value="1"/>
</dbReference>
<evidence type="ECO:0000256" key="1">
    <source>
        <dbReference type="ARBA" id="ARBA00004496"/>
    </source>
</evidence>